<keyword evidence="2" id="KW-1185">Reference proteome</keyword>
<sequence>MDYPELECTNVIKLRILTVTPTPVSETLSKGCIYHETYGCQMNINDMEIVLYIMKKVGYKDVVERQRERSRPVESIDVNSSNDASGTQIDVEPGANWKFSEGFSITCKVKKMGLRFVDLLDQLARCFCGETKEEHEDTLSLIKALVLVEGPNKRASEIEFIGRTDRDHRLSFANLPFPNRDNDYNGKQNPGLETMYRSSDVKFNKSIAIWISPCYN</sequence>
<proteinExistence type="predicted"/>
<reference evidence="1 2" key="1">
    <citation type="journal article" date="2022" name="Plant J.">
        <title>Chromosome-level genome of Camellia lanceoleosa provides a valuable resource for understanding genome evolution and self-incompatibility.</title>
        <authorList>
            <person name="Gong W."/>
            <person name="Xiao S."/>
            <person name="Wang L."/>
            <person name="Liao Z."/>
            <person name="Chang Y."/>
            <person name="Mo W."/>
            <person name="Hu G."/>
            <person name="Li W."/>
            <person name="Zhao G."/>
            <person name="Zhu H."/>
            <person name="Hu X."/>
            <person name="Ji K."/>
            <person name="Xiang X."/>
            <person name="Song Q."/>
            <person name="Yuan D."/>
            <person name="Jin S."/>
            <person name="Zhang L."/>
        </authorList>
    </citation>
    <scope>NUCLEOTIDE SEQUENCE [LARGE SCALE GENOMIC DNA]</scope>
    <source>
        <strain evidence="1">SQ_2022a</strain>
    </source>
</reference>
<protein>
    <submittedName>
        <fullName evidence="1">CDK5RAP1-like protein</fullName>
    </submittedName>
</protein>
<name>A0ACC0IUD4_9ERIC</name>
<gene>
    <name evidence="1" type="ORF">LOK49_LG01G02916</name>
</gene>
<dbReference type="EMBL" id="CM045758">
    <property type="protein sequence ID" value="KAI8029075.1"/>
    <property type="molecule type" value="Genomic_DNA"/>
</dbReference>
<accession>A0ACC0IUD4</accession>
<comment type="caution">
    <text evidence="1">The sequence shown here is derived from an EMBL/GenBank/DDBJ whole genome shotgun (WGS) entry which is preliminary data.</text>
</comment>
<organism evidence="1 2">
    <name type="scientific">Camellia lanceoleosa</name>
    <dbReference type="NCBI Taxonomy" id="1840588"/>
    <lineage>
        <taxon>Eukaryota</taxon>
        <taxon>Viridiplantae</taxon>
        <taxon>Streptophyta</taxon>
        <taxon>Embryophyta</taxon>
        <taxon>Tracheophyta</taxon>
        <taxon>Spermatophyta</taxon>
        <taxon>Magnoliopsida</taxon>
        <taxon>eudicotyledons</taxon>
        <taxon>Gunneridae</taxon>
        <taxon>Pentapetalae</taxon>
        <taxon>asterids</taxon>
        <taxon>Ericales</taxon>
        <taxon>Theaceae</taxon>
        <taxon>Camellia</taxon>
    </lineage>
</organism>
<evidence type="ECO:0000313" key="1">
    <source>
        <dbReference type="EMBL" id="KAI8029075.1"/>
    </source>
</evidence>
<evidence type="ECO:0000313" key="2">
    <source>
        <dbReference type="Proteomes" id="UP001060215"/>
    </source>
</evidence>
<dbReference type="Proteomes" id="UP001060215">
    <property type="component" value="Chromosome 1"/>
</dbReference>